<sequence>MVGGTPESVDDSPNGADRLALSTAPVTRRVVDGVAITQCDPPGTHRAPLLLVHGGCHGAWQWEPWLPWLARSGRTVMAIDWFSHGSSHRLPHDEWVHRGILDVQTEIGVGVDQAPGRPVLIGHSMGGLASLAYAANHPGRISALVLLSPVVPARFGGAPIEVPVDREALWPVPPPEIARQLWFDTAPEAHLATIYNRLQPESSQAVWEATRWTAELAVDTLDVPVLVVVGARDQLTPPEVVAGLAEGIGAALVTLDGVGHGVVFDPGWPALCERINGWLGATDEPGPDGRES</sequence>
<protein>
    <submittedName>
        <fullName evidence="2">Alpha/beta hydrolase</fullName>
    </submittedName>
</protein>
<evidence type="ECO:0000313" key="2">
    <source>
        <dbReference type="EMBL" id="MFD1519325.1"/>
    </source>
</evidence>
<keyword evidence="2" id="KW-0378">Hydrolase</keyword>
<reference evidence="3" key="1">
    <citation type="journal article" date="2019" name="Int. J. Syst. Evol. Microbiol.">
        <title>The Global Catalogue of Microorganisms (GCM) 10K type strain sequencing project: providing services to taxonomists for standard genome sequencing and annotation.</title>
        <authorList>
            <consortium name="The Broad Institute Genomics Platform"/>
            <consortium name="The Broad Institute Genome Sequencing Center for Infectious Disease"/>
            <person name="Wu L."/>
            <person name="Ma J."/>
        </authorList>
    </citation>
    <scope>NUCLEOTIDE SEQUENCE [LARGE SCALE GENOMIC DNA]</scope>
    <source>
        <strain evidence="3">CCM 7043</strain>
    </source>
</reference>
<comment type="caution">
    <text evidence="2">The sequence shown here is derived from an EMBL/GenBank/DDBJ whole genome shotgun (WGS) entry which is preliminary data.</text>
</comment>
<dbReference type="GO" id="GO:0016787">
    <property type="term" value="F:hydrolase activity"/>
    <property type="evidence" value="ECO:0007669"/>
    <property type="project" value="UniProtKB-KW"/>
</dbReference>
<dbReference type="PANTHER" id="PTHR43194:SF5">
    <property type="entry name" value="PIMELOYL-[ACYL-CARRIER PROTEIN] METHYL ESTER ESTERASE"/>
    <property type="match status" value="1"/>
</dbReference>
<dbReference type="InterPro" id="IPR000073">
    <property type="entry name" value="AB_hydrolase_1"/>
</dbReference>
<dbReference type="SUPFAM" id="SSF53474">
    <property type="entry name" value="alpha/beta-Hydrolases"/>
    <property type="match status" value="1"/>
</dbReference>
<gene>
    <name evidence="2" type="ORF">ACFSJD_17670</name>
</gene>
<dbReference type="Pfam" id="PF12697">
    <property type="entry name" value="Abhydrolase_6"/>
    <property type="match status" value="1"/>
</dbReference>
<keyword evidence="3" id="KW-1185">Reference proteome</keyword>
<feature type="domain" description="AB hydrolase-1" evidence="1">
    <location>
        <begin position="49"/>
        <end position="266"/>
    </location>
</feature>
<dbReference type="PRINTS" id="PR00111">
    <property type="entry name" value="ABHYDROLASE"/>
</dbReference>
<dbReference type="InterPro" id="IPR029058">
    <property type="entry name" value="AB_hydrolase_fold"/>
</dbReference>
<proteinExistence type="predicted"/>
<dbReference type="InterPro" id="IPR050228">
    <property type="entry name" value="Carboxylesterase_BioH"/>
</dbReference>
<dbReference type="PANTHER" id="PTHR43194">
    <property type="entry name" value="HYDROLASE ALPHA/BETA FOLD FAMILY"/>
    <property type="match status" value="1"/>
</dbReference>
<evidence type="ECO:0000259" key="1">
    <source>
        <dbReference type="Pfam" id="PF12697"/>
    </source>
</evidence>
<dbReference type="EMBL" id="JBHUCO010000017">
    <property type="protein sequence ID" value="MFD1519325.1"/>
    <property type="molecule type" value="Genomic_DNA"/>
</dbReference>
<dbReference type="Proteomes" id="UP001597114">
    <property type="component" value="Unassembled WGS sequence"/>
</dbReference>
<accession>A0ABW4EY91</accession>
<dbReference type="Gene3D" id="3.40.50.1820">
    <property type="entry name" value="alpha/beta hydrolase"/>
    <property type="match status" value="1"/>
</dbReference>
<organism evidence="2 3">
    <name type="scientific">Pseudonocardia yunnanensis</name>
    <dbReference type="NCBI Taxonomy" id="58107"/>
    <lineage>
        <taxon>Bacteria</taxon>
        <taxon>Bacillati</taxon>
        <taxon>Actinomycetota</taxon>
        <taxon>Actinomycetes</taxon>
        <taxon>Pseudonocardiales</taxon>
        <taxon>Pseudonocardiaceae</taxon>
        <taxon>Pseudonocardia</taxon>
    </lineage>
</organism>
<dbReference type="RefSeq" id="WP_344728647.1">
    <property type="nucleotide sequence ID" value="NZ_BAAAUS010000052.1"/>
</dbReference>
<name>A0ABW4EY91_9PSEU</name>
<evidence type="ECO:0000313" key="3">
    <source>
        <dbReference type="Proteomes" id="UP001597114"/>
    </source>
</evidence>